<proteinExistence type="predicted"/>
<organism evidence="1 2">
    <name type="scientific">Gemmobacter fulvus</name>
    <dbReference type="NCBI Taxonomy" id="2840474"/>
    <lineage>
        <taxon>Bacteria</taxon>
        <taxon>Pseudomonadati</taxon>
        <taxon>Pseudomonadota</taxon>
        <taxon>Alphaproteobacteria</taxon>
        <taxon>Rhodobacterales</taxon>
        <taxon>Paracoccaceae</taxon>
        <taxon>Gemmobacter</taxon>
    </lineage>
</organism>
<dbReference type="Proteomes" id="UP000679352">
    <property type="component" value="Plasmid p2"/>
</dbReference>
<dbReference type="AlphaFoldDB" id="A0A975S3X6"/>
<evidence type="ECO:0000313" key="1">
    <source>
        <dbReference type="EMBL" id="QWK92675.1"/>
    </source>
</evidence>
<accession>A0A975S3X6</accession>
<name>A0A975S3X6_9RHOB</name>
<geneLocation type="plasmid" evidence="1 2">
    <name>p2</name>
</geneLocation>
<dbReference type="KEGG" id="gfu:KM031_18675"/>
<sequence>MTRFALTAITLATALILPLAVTAQTAGLLSRENRVELPPLTLASGSAVSAAPLVLKSGTYYILQIESDGSAELALEGSGFFRAVWVNEIVINDIEIRPLGIDSLEFDDEGKAEISFIAIKPGSYELRVPGSSGDSQRVGITIE</sequence>
<dbReference type="RefSeq" id="WP_215505663.1">
    <property type="nucleotide sequence ID" value="NZ_CP076363.1"/>
</dbReference>
<dbReference type="EMBL" id="CP076363">
    <property type="protein sequence ID" value="QWK92675.1"/>
    <property type="molecule type" value="Genomic_DNA"/>
</dbReference>
<reference evidence="1" key="1">
    <citation type="submission" date="2021-06" db="EMBL/GenBank/DDBJ databases">
        <authorList>
            <person name="Lee C.-S."/>
            <person name="Jin L."/>
        </authorList>
    </citation>
    <scope>NUCLEOTIDE SEQUENCE</scope>
    <source>
        <strain evidence="1">Con5</strain>
        <plasmid evidence="1">p2</plasmid>
    </source>
</reference>
<protein>
    <recommendedName>
        <fullName evidence="3">MSP domain-containing protein</fullName>
    </recommendedName>
</protein>
<keyword evidence="1" id="KW-0614">Plasmid</keyword>
<gene>
    <name evidence="1" type="ORF">KM031_18675</name>
</gene>
<evidence type="ECO:0008006" key="3">
    <source>
        <dbReference type="Google" id="ProtNLM"/>
    </source>
</evidence>
<keyword evidence="2" id="KW-1185">Reference proteome</keyword>
<evidence type="ECO:0000313" key="2">
    <source>
        <dbReference type="Proteomes" id="UP000679352"/>
    </source>
</evidence>